<evidence type="ECO:0000256" key="8">
    <source>
        <dbReference type="ARBA" id="ARBA00037379"/>
    </source>
</evidence>
<dbReference type="PRINTS" id="PR00367">
    <property type="entry name" value="ETHRSPELEMNT"/>
</dbReference>
<keyword evidence="11" id="KW-1185">Reference proteome</keyword>
<dbReference type="PANTHER" id="PTHR31729">
    <property type="entry name" value="ETHYLENE-RESPONSIVE TRANSCRIPTION FACTOR RAP2-1-RELATED"/>
    <property type="match status" value="1"/>
</dbReference>
<name>A0ABR2C364_9ROSI</name>
<dbReference type="SMART" id="SM00380">
    <property type="entry name" value="AP2"/>
    <property type="match status" value="1"/>
</dbReference>
<evidence type="ECO:0000256" key="6">
    <source>
        <dbReference type="ARBA" id="ARBA00023242"/>
    </source>
</evidence>
<accession>A0ABR2C364</accession>
<keyword evidence="6" id="KW-0539">Nucleus</keyword>
<comment type="similarity">
    <text evidence="7">Belongs to the AP2/ERF transcription factor family. ERF subfamily.</text>
</comment>
<keyword evidence="2" id="KW-0936">Ethylene signaling pathway</keyword>
<dbReference type="InterPro" id="IPR016177">
    <property type="entry name" value="DNA-bd_dom_sf"/>
</dbReference>
<evidence type="ECO:0000256" key="1">
    <source>
        <dbReference type="ARBA" id="ARBA00004123"/>
    </source>
</evidence>
<dbReference type="InterPro" id="IPR036955">
    <property type="entry name" value="AP2/ERF_dom_sf"/>
</dbReference>
<evidence type="ECO:0000256" key="4">
    <source>
        <dbReference type="ARBA" id="ARBA00023125"/>
    </source>
</evidence>
<evidence type="ECO:0000256" key="3">
    <source>
        <dbReference type="ARBA" id="ARBA00023015"/>
    </source>
</evidence>
<keyword evidence="3" id="KW-0805">Transcription regulation</keyword>
<dbReference type="CDD" id="cd00018">
    <property type="entry name" value="AP2"/>
    <property type="match status" value="1"/>
</dbReference>
<evidence type="ECO:0000313" key="11">
    <source>
        <dbReference type="Proteomes" id="UP001472677"/>
    </source>
</evidence>
<comment type="function">
    <text evidence="8">Probably acts as a transcriptional activator. Binds to the GCC-box pathogenesis-related promoter element. May be involved in the regulation of gene expression by stress factors and by components of stress signal transduction pathways.</text>
</comment>
<evidence type="ECO:0000313" key="10">
    <source>
        <dbReference type="EMBL" id="KAK8513717.1"/>
    </source>
</evidence>
<organism evidence="10 11">
    <name type="scientific">Hibiscus sabdariffa</name>
    <name type="common">roselle</name>
    <dbReference type="NCBI Taxonomy" id="183260"/>
    <lineage>
        <taxon>Eukaryota</taxon>
        <taxon>Viridiplantae</taxon>
        <taxon>Streptophyta</taxon>
        <taxon>Embryophyta</taxon>
        <taxon>Tracheophyta</taxon>
        <taxon>Spermatophyta</taxon>
        <taxon>Magnoliopsida</taxon>
        <taxon>eudicotyledons</taxon>
        <taxon>Gunneridae</taxon>
        <taxon>Pentapetalae</taxon>
        <taxon>rosids</taxon>
        <taxon>malvids</taxon>
        <taxon>Malvales</taxon>
        <taxon>Malvaceae</taxon>
        <taxon>Malvoideae</taxon>
        <taxon>Hibiscus</taxon>
    </lineage>
</organism>
<dbReference type="Gene3D" id="3.30.730.10">
    <property type="entry name" value="AP2/ERF domain"/>
    <property type="match status" value="1"/>
</dbReference>
<evidence type="ECO:0000256" key="7">
    <source>
        <dbReference type="ARBA" id="ARBA00024343"/>
    </source>
</evidence>
<keyword evidence="5" id="KW-0804">Transcription</keyword>
<reference evidence="10 11" key="1">
    <citation type="journal article" date="2024" name="G3 (Bethesda)">
        <title>Genome assembly of Hibiscus sabdariffa L. provides insights into metabolisms of medicinal natural products.</title>
        <authorList>
            <person name="Kim T."/>
        </authorList>
    </citation>
    <scope>NUCLEOTIDE SEQUENCE [LARGE SCALE GENOMIC DNA]</scope>
    <source>
        <strain evidence="10">TK-2024</strain>
        <tissue evidence="10">Old leaves</tissue>
    </source>
</reference>
<dbReference type="PANTHER" id="PTHR31729:SF2">
    <property type="entry name" value="ETHYLENE-RESPONSIVE TRANSCRIPTION FACTOR RAP2-1-RELATED"/>
    <property type="match status" value="1"/>
</dbReference>
<keyword evidence="4" id="KW-0238">DNA-binding</keyword>
<protein>
    <recommendedName>
        <fullName evidence="9">AP2/ERF domain-containing protein</fullName>
    </recommendedName>
</protein>
<dbReference type="PROSITE" id="PS51032">
    <property type="entry name" value="AP2_ERF"/>
    <property type="match status" value="1"/>
</dbReference>
<comment type="subcellular location">
    <subcellularLocation>
        <location evidence="1">Nucleus</location>
    </subcellularLocation>
</comment>
<evidence type="ECO:0000256" key="2">
    <source>
        <dbReference type="ARBA" id="ARBA00022745"/>
    </source>
</evidence>
<dbReference type="InterPro" id="IPR001471">
    <property type="entry name" value="AP2/ERF_dom"/>
</dbReference>
<evidence type="ECO:0000256" key="5">
    <source>
        <dbReference type="ARBA" id="ARBA00023163"/>
    </source>
</evidence>
<feature type="domain" description="AP2/ERF" evidence="9">
    <location>
        <begin position="13"/>
        <end position="70"/>
    </location>
</feature>
<proteinExistence type="inferred from homology"/>
<dbReference type="EMBL" id="JBBPBM010000069">
    <property type="protein sequence ID" value="KAK8513717.1"/>
    <property type="molecule type" value="Genomic_DNA"/>
</dbReference>
<comment type="caution">
    <text evidence="10">The sequence shown here is derived from an EMBL/GenBank/DDBJ whole genome shotgun (WGS) entry which is preliminary data.</text>
</comment>
<dbReference type="SUPFAM" id="SSF54171">
    <property type="entry name" value="DNA-binding domain"/>
    <property type="match status" value="1"/>
</dbReference>
<dbReference type="Proteomes" id="UP001472677">
    <property type="component" value="Unassembled WGS sequence"/>
</dbReference>
<sequence>MVRPIGERDDGGRYKGVRMRKWGKWVAEVRQPNNRGRIWLGSYKTAEEAARAYDAAVFCLRGNSVKLNFPDDPPDITVADTGDLTTAQIKEVALRHAGRVAEKAGTEVAGGNSYAECYFGGDGVGDRSGRAYFQPSGVWIFQAYKVAFSSPAS</sequence>
<gene>
    <name evidence="10" type="ORF">V6N12_052888</name>
</gene>
<dbReference type="Pfam" id="PF00847">
    <property type="entry name" value="AP2"/>
    <property type="match status" value="1"/>
</dbReference>
<evidence type="ECO:0000259" key="9">
    <source>
        <dbReference type="PROSITE" id="PS51032"/>
    </source>
</evidence>